<dbReference type="InterPro" id="IPR011965">
    <property type="entry name" value="PaaX_trns_reg"/>
</dbReference>
<comment type="caution">
    <text evidence="4">The sequence shown here is derived from an EMBL/GenBank/DDBJ whole genome shotgun (WGS) entry which is preliminary data.</text>
</comment>
<dbReference type="EMBL" id="BONZ01000086">
    <property type="protein sequence ID" value="GIH19849.1"/>
    <property type="molecule type" value="Genomic_DNA"/>
</dbReference>
<reference evidence="4" key="1">
    <citation type="submission" date="2021-01" db="EMBL/GenBank/DDBJ databases">
        <title>Whole genome shotgun sequence of Rugosimonospora africana NBRC 104875.</title>
        <authorList>
            <person name="Komaki H."/>
            <person name="Tamura T."/>
        </authorList>
    </citation>
    <scope>NUCLEOTIDE SEQUENCE</scope>
    <source>
        <strain evidence="4">NBRC 104875</strain>
    </source>
</reference>
<evidence type="ECO:0000313" key="5">
    <source>
        <dbReference type="Proteomes" id="UP000642748"/>
    </source>
</evidence>
<name>A0A8J3QYY6_9ACTN</name>
<dbReference type="PIRSF" id="PIRSF020623">
    <property type="entry name" value="PaaX"/>
    <property type="match status" value="1"/>
</dbReference>
<protein>
    <submittedName>
        <fullName evidence="4">PaaX family transcriptional regulator</fullName>
    </submittedName>
</protein>
<accession>A0A8J3QYY6</accession>
<gene>
    <name evidence="4" type="primary">paaX_3</name>
    <name evidence="4" type="ORF">Raf01_80210</name>
</gene>
<dbReference type="Pfam" id="PF20803">
    <property type="entry name" value="PaaX_M"/>
    <property type="match status" value="1"/>
</dbReference>
<dbReference type="Proteomes" id="UP000642748">
    <property type="component" value="Unassembled WGS sequence"/>
</dbReference>
<evidence type="ECO:0000259" key="2">
    <source>
        <dbReference type="Pfam" id="PF08223"/>
    </source>
</evidence>
<proteinExistence type="predicted"/>
<organism evidence="4 5">
    <name type="scientific">Rugosimonospora africana</name>
    <dbReference type="NCBI Taxonomy" id="556532"/>
    <lineage>
        <taxon>Bacteria</taxon>
        <taxon>Bacillati</taxon>
        <taxon>Actinomycetota</taxon>
        <taxon>Actinomycetes</taxon>
        <taxon>Micromonosporales</taxon>
        <taxon>Micromonosporaceae</taxon>
        <taxon>Rugosimonospora</taxon>
    </lineage>
</organism>
<dbReference type="Gene3D" id="1.10.10.10">
    <property type="entry name" value="Winged helix-like DNA-binding domain superfamily/Winged helix DNA-binding domain"/>
    <property type="match status" value="1"/>
</dbReference>
<dbReference type="InterPro" id="IPR036388">
    <property type="entry name" value="WH-like_DNA-bd_sf"/>
</dbReference>
<dbReference type="InterPro" id="IPR048846">
    <property type="entry name" value="PaaX-like_central"/>
</dbReference>
<feature type="domain" description="Transcriptional repressor PaaX-like C-terminal" evidence="2">
    <location>
        <begin position="171"/>
        <end position="249"/>
    </location>
</feature>
<dbReference type="InterPro" id="IPR012906">
    <property type="entry name" value="PaaX-like_N"/>
</dbReference>
<evidence type="ECO:0000259" key="3">
    <source>
        <dbReference type="Pfam" id="PF20803"/>
    </source>
</evidence>
<keyword evidence="5" id="KW-1185">Reference proteome</keyword>
<dbReference type="Pfam" id="PF07848">
    <property type="entry name" value="PaaX"/>
    <property type="match status" value="1"/>
</dbReference>
<dbReference type="PANTHER" id="PTHR30319:SF1">
    <property type="entry name" value="TRANSCRIPTIONAL REPRESSOR PAAX"/>
    <property type="match status" value="1"/>
</dbReference>
<feature type="domain" description="Transcriptional repressor PaaX-like N-terminal" evidence="1">
    <location>
        <begin position="2"/>
        <end position="63"/>
    </location>
</feature>
<dbReference type="GO" id="GO:0006351">
    <property type="term" value="P:DNA-templated transcription"/>
    <property type="evidence" value="ECO:0007669"/>
    <property type="project" value="InterPro"/>
</dbReference>
<dbReference type="Pfam" id="PF08223">
    <property type="entry name" value="PaaX_C"/>
    <property type="match status" value="1"/>
</dbReference>
<feature type="domain" description="Transcriptional repressor PaaX-like central Cas2-like" evidence="3">
    <location>
        <begin position="85"/>
        <end position="164"/>
    </location>
</feature>
<sequence>MLTTILGEFARRTGDPTPSSALIDVLGRFGVPETTSRQALLRASKDGWFVPVRSGRQTLWRLTPAFEQFLNGGEEKIYGFTAAQPEWGGRWLLVLARVAEDNRAGRHLLETRLSWAGFGNPSPGVWISTYPERAKDAEQVLRDAGVRGGAQIFIAEHVAGDDLSTLIRQAWDLDELDRGYQAFVAEFTSRPSDDPLLRLALLVHAWRRFRLIDPTLPKELLPAGWSGIRAAKLFHRQHGRWRPAAMAEWHRISVLTS</sequence>
<dbReference type="InterPro" id="IPR013225">
    <property type="entry name" value="PaaX_C"/>
</dbReference>
<evidence type="ECO:0000259" key="1">
    <source>
        <dbReference type="Pfam" id="PF07848"/>
    </source>
</evidence>
<dbReference type="Gene3D" id="3.30.70.2650">
    <property type="match status" value="1"/>
</dbReference>
<evidence type="ECO:0000313" key="4">
    <source>
        <dbReference type="EMBL" id="GIH19849.1"/>
    </source>
</evidence>
<dbReference type="Gene3D" id="1.20.58.1460">
    <property type="match status" value="1"/>
</dbReference>
<dbReference type="AlphaFoldDB" id="A0A8J3QYY6"/>
<dbReference type="PANTHER" id="PTHR30319">
    <property type="entry name" value="PHENYLACETIC ACID REGULATOR-RELATED TRANSCRIPTIONAL REPRESSOR"/>
    <property type="match status" value="1"/>
</dbReference>